<dbReference type="RefSeq" id="XP_009796823.1">
    <property type="nucleotide sequence ID" value="XM_009798521.1"/>
</dbReference>
<dbReference type="AlphaFoldDB" id="A0A1U7Y119"/>
<reference evidence="2" key="2">
    <citation type="submission" date="2025-08" db="UniProtKB">
        <authorList>
            <consortium name="RefSeq"/>
        </authorList>
    </citation>
    <scope>IDENTIFICATION</scope>
    <source>
        <tissue evidence="2">Leaf</tissue>
    </source>
</reference>
<accession>A0A1U7Y119</accession>
<keyword evidence="1" id="KW-1185">Reference proteome</keyword>
<name>A0A1U7Y119_NICSY</name>
<gene>
    <name evidence="2" type="primary">LOC104243347</name>
</gene>
<dbReference type="Proteomes" id="UP000189701">
    <property type="component" value="Unplaced"/>
</dbReference>
<organism evidence="1 2">
    <name type="scientific">Nicotiana sylvestris</name>
    <name type="common">Wood tobacco</name>
    <name type="synonym">South American tobacco</name>
    <dbReference type="NCBI Taxonomy" id="4096"/>
    <lineage>
        <taxon>Eukaryota</taxon>
        <taxon>Viridiplantae</taxon>
        <taxon>Streptophyta</taxon>
        <taxon>Embryophyta</taxon>
        <taxon>Tracheophyta</taxon>
        <taxon>Spermatophyta</taxon>
        <taxon>Magnoliopsida</taxon>
        <taxon>eudicotyledons</taxon>
        <taxon>Gunneridae</taxon>
        <taxon>Pentapetalae</taxon>
        <taxon>asterids</taxon>
        <taxon>lamiids</taxon>
        <taxon>Solanales</taxon>
        <taxon>Solanaceae</taxon>
        <taxon>Nicotianoideae</taxon>
        <taxon>Nicotianeae</taxon>
        <taxon>Nicotiana</taxon>
    </lineage>
</organism>
<protein>
    <submittedName>
        <fullName evidence="2">Uncharacterized protein LOC104243347</fullName>
    </submittedName>
</protein>
<proteinExistence type="predicted"/>
<evidence type="ECO:0000313" key="1">
    <source>
        <dbReference type="Proteomes" id="UP000189701"/>
    </source>
</evidence>
<reference evidence="1" key="1">
    <citation type="journal article" date="2013" name="Genome Biol.">
        <title>Reference genomes and transcriptomes of Nicotiana sylvestris and Nicotiana tomentosiformis.</title>
        <authorList>
            <person name="Sierro N."/>
            <person name="Battey J.N."/>
            <person name="Ouadi S."/>
            <person name="Bovet L."/>
            <person name="Goepfert S."/>
            <person name="Bakaher N."/>
            <person name="Peitsch M.C."/>
            <person name="Ivanov N.V."/>
        </authorList>
    </citation>
    <scope>NUCLEOTIDE SEQUENCE [LARGE SCALE GENOMIC DNA]</scope>
</reference>
<sequence length="216" mass="23590">MVVPPIEYALPEVASPGARRAGPTGVPLIGSGLNCSVKGLGFGKLWKRLQKKTEALEYLKGEADRVMNACSELRAQVRAHITDAQAEALLSRTRADQEMEIHVKDAADAQVELKRALDREKRIKEYVHCRSRREVPEEVDTRGFILSEELARAKADESDAWLLLADVSESKYGAGGLVSVFDGNLLGPELIRQAQRLLSATFVVVGVGASVLWLAV</sequence>
<evidence type="ECO:0000313" key="2">
    <source>
        <dbReference type="RefSeq" id="XP_009796823.1"/>
    </source>
</evidence>